<reference evidence="4 5" key="1">
    <citation type="submission" date="2020-01" db="EMBL/GenBank/DDBJ databases">
        <title>Whole-genome sequence of Heliobacterium undosum DSM 13378.</title>
        <authorList>
            <person name="Kyndt J.A."/>
            <person name="Meyer T.E."/>
        </authorList>
    </citation>
    <scope>NUCLEOTIDE SEQUENCE [LARGE SCALE GENOMIC DNA]</scope>
    <source>
        <strain evidence="4 5">DSM 13378</strain>
    </source>
</reference>
<accession>A0A845L405</accession>
<dbReference type="PANTHER" id="PTHR43080">
    <property type="entry name" value="CBS DOMAIN-CONTAINING PROTEIN CBSX3, MITOCHONDRIAL"/>
    <property type="match status" value="1"/>
</dbReference>
<evidence type="ECO:0000256" key="2">
    <source>
        <dbReference type="PROSITE-ProRule" id="PRU00703"/>
    </source>
</evidence>
<dbReference type="AlphaFoldDB" id="A0A845L405"/>
<keyword evidence="1 2" id="KW-0129">CBS domain</keyword>
<dbReference type="PROSITE" id="PS51371">
    <property type="entry name" value="CBS"/>
    <property type="match status" value="2"/>
</dbReference>
<evidence type="ECO:0000256" key="1">
    <source>
        <dbReference type="ARBA" id="ARBA00023122"/>
    </source>
</evidence>
<gene>
    <name evidence="4" type="ORF">GTO91_09260</name>
</gene>
<dbReference type="EMBL" id="WXEY01000008">
    <property type="protein sequence ID" value="MZP29889.1"/>
    <property type="molecule type" value="Genomic_DNA"/>
</dbReference>
<comment type="caution">
    <text evidence="4">The sequence shown here is derived from an EMBL/GenBank/DDBJ whole genome shotgun (WGS) entry which is preliminary data.</text>
</comment>
<proteinExistence type="predicted"/>
<dbReference type="InterPro" id="IPR046342">
    <property type="entry name" value="CBS_dom_sf"/>
</dbReference>
<organism evidence="4 5">
    <name type="scientific">Heliomicrobium undosum</name>
    <dbReference type="NCBI Taxonomy" id="121734"/>
    <lineage>
        <taxon>Bacteria</taxon>
        <taxon>Bacillati</taxon>
        <taxon>Bacillota</taxon>
        <taxon>Clostridia</taxon>
        <taxon>Eubacteriales</taxon>
        <taxon>Heliobacteriaceae</taxon>
        <taxon>Heliomicrobium</taxon>
    </lineage>
</organism>
<feature type="domain" description="CBS" evidence="3">
    <location>
        <begin position="7"/>
        <end position="65"/>
    </location>
</feature>
<dbReference type="Gene3D" id="3.10.580.10">
    <property type="entry name" value="CBS-domain"/>
    <property type="match status" value="1"/>
</dbReference>
<dbReference type="Pfam" id="PF00571">
    <property type="entry name" value="CBS"/>
    <property type="match status" value="2"/>
</dbReference>
<dbReference type="PANTHER" id="PTHR43080:SF2">
    <property type="entry name" value="CBS DOMAIN-CONTAINING PROTEIN"/>
    <property type="match status" value="1"/>
</dbReference>
<dbReference type="OrthoDB" id="9790355at2"/>
<sequence>MIVRDKMVAPVITTGIFTPIRDALRMMTEKNIRRLPVIDDKERLVGIVAFHDIDKAMRSPGVIPLTPVEWVMTKNPVYVEATMPLADSVRMMRRYKVSCLPVVAGEKVVGILSVSDILQLCADLLESGQ</sequence>
<evidence type="ECO:0000313" key="4">
    <source>
        <dbReference type="EMBL" id="MZP29889.1"/>
    </source>
</evidence>
<evidence type="ECO:0000259" key="3">
    <source>
        <dbReference type="PROSITE" id="PS51371"/>
    </source>
</evidence>
<protein>
    <submittedName>
        <fullName evidence="4">CBS domain-containing protein</fullName>
    </submittedName>
</protein>
<dbReference type="InterPro" id="IPR000644">
    <property type="entry name" value="CBS_dom"/>
</dbReference>
<feature type="domain" description="CBS" evidence="3">
    <location>
        <begin position="72"/>
        <end position="127"/>
    </location>
</feature>
<dbReference type="InterPro" id="IPR051257">
    <property type="entry name" value="Diverse_CBS-Domain"/>
</dbReference>
<dbReference type="RefSeq" id="WP_161258177.1">
    <property type="nucleotide sequence ID" value="NZ_WXEY01000008.1"/>
</dbReference>
<dbReference type="SUPFAM" id="SSF54631">
    <property type="entry name" value="CBS-domain pair"/>
    <property type="match status" value="1"/>
</dbReference>
<dbReference type="SMART" id="SM00116">
    <property type="entry name" value="CBS"/>
    <property type="match status" value="2"/>
</dbReference>
<keyword evidence="5" id="KW-1185">Reference proteome</keyword>
<evidence type="ECO:0000313" key="5">
    <source>
        <dbReference type="Proteomes" id="UP000463470"/>
    </source>
</evidence>
<dbReference type="Proteomes" id="UP000463470">
    <property type="component" value="Unassembled WGS sequence"/>
</dbReference>
<name>A0A845L405_9FIRM</name>